<dbReference type="Proteomes" id="UP000829494">
    <property type="component" value="Chromosome"/>
</dbReference>
<dbReference type="InterPro" id="IPR016040">
    <property type="entry name" value="NAD(P)-bd_dom"/>
</dbReference>
<evidence type="ECO:0000313" key="4">
    <source>
        <dbReference type="Proteomes" id="UP000829494"/>
    </source>
</evidence>
<dbReference type="GeneID" id="66860270"/>
<dbReference type="PANTHER" id="PTHR43355">
    <property type="entry name" value="FLAVIN REDUCTASE (NADPH)"/>
    <property type="match status" value="1"/>
</dbReference>
<feature type="domain" description="NAD(P)-binding" evidence="2">
    <location>
        <begin position="7"/>
        <end position="202"/>
    </location>
</feature>
<gene>
    <name evidence="3" type="ORF">SRIMR7_00705</name>
</gene>
<dbReference type="InterPro" id="IPR036291">
    <property type="entry name" value="NAD(P)-bd_dom_sf"/>
</dbReference>
<accession>A0ABY3YT51</accession>
<dbReference type="Pfam" id="PF13460">
    <property type="entry name" value="NAD_binding_10"/>
    <property type="match status" value="1"/>
</dbReference>
<dbReference type="SUPFAM" id="SSF51735">
    <property type="entry name" value="NAD(P)-binding Rossmann-fold domains"/>
    <property type="match status" value="1"/>
</dbReference>
<reference evidence="3 4" key="1">
    <citation type="submission" date="2022-03" db="EMBL/GenBank/DDBJ databases">
        <title>Complete genome of Streptomyces rimosus ssp. rimosus R7 (=ATCC 10970).</title>
        <authorList>
            <person name="Beganovic S."/>
            <person name="Ruckert C."/>
            <person name="Busche T."/>
            <person name="Kalinowski J."/>
            <person name="Wittmann C."/>
        </authorList>
    </citation>
    <scope>NUCLEOTIDE SEQUENCE [LARGE SCALE GENOMIC DNA]</scope>
    <source>
        <strain evidence="3 4">R7</strain>
    </source>
</reference>
<dbReference type="InterPro" id="IPR051606">
    <property type="entry name" value="Polyketide_Oxido-like"/>
</dbReference>
<feature type="region of interest" description="Disordered" evidence="1">
    <location>
        <begin position="159"/>
        <end position="179"/>
    </location>
</feature>
<evidence type="ECO:0000313" key="3">
    <source>
        <dbReference type="EMBL" id="UNZ00653.1"/>
    </source>
</evidence>
<dbReference type="EMBL" id="CP094298">
    <property type="protein sequence ID" value="UNZ00653.1"/>
    <property type="molecule type" value="Genomic_DNA"/>
</dbReference>
<evidence type="ECO:0000259" key="2">
    <source>
        <dbReference type="Pfam" id="PF13460"/>
    </source>
</evidence>
<dbReference type="Gene3D" id="3.40.50.720">
    <property type="entry name" value="NAD(P)-binding Rossmann-like Domain"/>
    <property type="match status" value="1"/>
</dbReference>
<protein>
    <submittedName>
        <fullName evidence="3">NmrA-like family protein</fullName>
    </submittedName>
</protein>
<proteinExistence type="predicted"/>
<dbReference type="PANTHER" id="PTHR43355:SF2">
    <property type="entry name" value="FLAVIN REDUCTASE (NADPH)"/>
    <property type="match status" value="1"/>
</dbReference>
<evidence type="ECO:0000256" key="1">
    <source>
        <dbReference type="SAM" id="MobiDB-lite"/>
    </source>
</evidence>
<keyword evidence="4" id="KW-1185">Reference proteome</keyword>
<organism evidence="3 4">
    <name type="scientific">Streptomyces rimosus subsp. rimosus</name>
    <dbReference type="NCBI Taxonomy" id="132474"/>
    <lineage>
        <taxon>Bacteria</taxon>
        <taxon>Bacillati</taxon>
        <taxon>Actinomycetota</taxon>
        <taxon>Actinomycetes</taxon>
        <taxon>Kitasatosporales</taxon>
        <taxon>Streptomycetaceae</taxon>
        <taxon>Streptomyces</taxon>
    </lineage>
</organism>
<name>A0ABY3YT51_STRRM</name>
<dbReference type="RefSeq" id="WP_003980302.1">
    <property type="nucleotide sequence ID" value="NZ_CP043497.1"/>
</dbReference>
<sequence length="218" mass="22503">MDIVVFGAGGRAGRQAVAEARRRGHRVTAVVRDPAAHGGGPAGVRIVAGDVTDPLSVARAAVGHDAAINAAVDLSAPPAEFFTASARALITGLAEAGVGRLVAIGLASIMPGPSGTLLMDEPGYPNEYRSFSLGHAAGLEELRTSSGLNWAYMAPAGDFNHDDQGDQGDDGGARTGRYRITEHGDPADRISYADFAVALLDEAESPRHHRAAVCVREG</sequence>